<organism evidence="2 3">
    <name type="scientific">Eremococcus coleocola ACS-139-V-Col8</name>
    <dbReference type="NCBI Taxonomy" id="908337"/>
    <lineage>
        <taxon>Bacteria</taxon>
        <taxon>Bacillati</taxon>
        <taxon>Bacillota</taxon>
        <taxon>Bacilli</taxon>
        <taxon>Lactobacillales</taxon>
        <taxon>Aerococcaceae</taxon>
        <taxon>Eremococcus</taxon>
    </lineage>
</organism>
<protein>
    <recommendedName>
        <fullName evidence="4">DUF3267 domain-containing protein</fullName>
    </recommendedName>
</protein>
<dbReference type="STRING" id="908337.HMPREF9257_0889"/>
<feature type="transmembrane region" description="Helical" evidence="1">
    <location>
        <begin position="78"/>
        <end position="98"/>
    </location>
</feature>
<proteinExistence type="predicted"/>
<dbReference type="EMBL" id="AENN01000001">
    <property type="protein sequence ID" value="EFR31954.1"/>
    <property type="molecule type" value="Genomic_DNA"/>
</dbReference>
<evidence type="ECO:0000313" key="3">
    <source>
        <dbReference type="Proteomes" id="UP000005990"/>
    </source>
</evidence>
<gene>
    <name evidence="2" type="ORF">HMPREF9257_0889</name>
</gene>
<keyword evidence="3" id="KW-1185">Reference proteome</keyword>
<dbReference type="eggNOG" id="ENOG5031SK9">
    <property type="taxonomic scope" value="Bacteria"/>
</dbReference>
<sequence length="142" mass="16493">MIEKPNRKLSQAEAKRWHHYEKLTKELQSQGYQDKVILIDVKMANILAALFSILLIVVVASLYLWLYPIRELDITFNFLDSLIFIILVLALTIFHELVHGSTWALFSPRGWSDIEFGFIWKYLTPYCSCKAPLTKRAYIIGG</sequence>
<dbReference type="OrthoDB" id="9789112at2"/>
<name>E4KLQ7_9LACT</name>
<keyword evidence="1" id="KW-1133">Transmembrane helix</keyword>
<comment type="caution">
    <text evidence="2">The sequence shown here is derived from an EMBL/GenBank/DDBJ whole genome shotgun (WGS) entry which is preliminary data.</text>
</comment>
<keyword evidence="1" id="KW-0812">Transmembrane</keyword>
<dbReference type="Proteomes" id="UP000005990">
    <property type="component" value="Unassembled WGS sequence"/>
</dbReference>
<reference evidence="2 3" key="1">
    <citation type="submission" date="2010-10" db="EMBL/GenBank/DDBJ databases">
        <authorList>
            <person name="Durkin A.S."/>
            <person name="Madupu R."/>
            <person name="Torralba M."/>
            <person name="Gillis M."/>
            <person name="Methe B."/>
            <person name="Sutton G."/>
            <person name="Nelson K.E."/>
        </authorList>
    </citation>
    <scope>NUCLEOTIDE SEQUENCE [LARGE SCALE GENOMIC DNA]</scope>
    <source>
        <strain evidence="2 3">ACS-139-V-Col8</strain>
    </source>
</reference>
<evidence type="ECO:0000256" key="1">
    <source>
        <dbReference type="SAM" id="Phobius"/>
    </source>
</evidence>
<accession>E4KLQ7</accession>
<evidence type="ECO:0008006" key="4">
    <source>
        <dbReference type="Google" id="ProtNLM"/>
    </source>
</evidence>
<keyword evidence="1" id="KW-0472">Membrane</keyword>
<feature type="transmembrane region" description="Helical" evidence="1">
    <location>
        <begin position="44"/>
        <end position="66"/>
    </location>
</feature>
<dbReference type="AlphaFoldDB" id="E4KLQ7"/>
<evidence type="ECO:0000313" key="2">
    <source>
        <dbReference type="EMBL" id="EFR31954.1"/>
    </source>
</evidence>